<dbReference type="Gene3D" id="3.30.420.40">
    <property type="match status" value="2"/>
</dbReference>
<protein>
    <submittedName>
        <fullName evidence="3">ROK family protein</fullName>
    </submittedName>
</protein>
<dbReference type="Pfam" id="PF00480">
    <property type="entry name" value="ROK"/>
    <property type="match status" value="1"/>
</dbReference>
<gene>
    <name evidence="3" type="ORF">EJC50_27625</name>
</gene>
<accession>A0A3S9ABA8</accession>
<dbReference type="PANTHER" id="PTHR18964:SF149">
    <property type="entry name" value="BIFUNCTIONAL UDP-N-ACETYLGLUCOSAMINE 2-EPIMERASE_N-ACETYLMANNOSAMINE KINASE"/>
    <property type="match status" value="1"/>
</dbReference>
<dbReference type="OrthoDB" id="9810372at2"/>
<dbReference type="AlphaFoldDB" id="A0A3S9ABA8"/>
<keyword evidence="2" id="KW-0732">Signal</keyword>
<reference evidence="4" key="1">
    <citation type="submission" date="2018-12" db="EMBL/GenBank/DDBJ databases">
        <title>Genome sequence of Peanibacillus sp.</title>
        <authorList>
            <person name="Subramani G."/>
            <person name="Srinivasan S."/>
            <person name="Kim M.K."/>
        </authorList>
    </citation>
    <scope>NUCLEOTIDE SEQUENCE [LARGE SCALE GENOMIC DNA]</scope>
    <source>
        <strain evidence="4">18JY67-1</strain>
    </source>
</reference>
<feature type="signal peptide" evidence="2">
    <location>
        <begin position="1"/>
        <end position="19"/>
    </location>
</feature>
<comment type="similarity">
    <text evidence="1">Belongs to the ROK (NagC/XylR) family.</text>
</comment>
<feature type="chain" id="PRO_5019467674" evidence="2">
    <location>
        <begin position="20"/>
        <end position="381"/>
    </location>
</feature>
<dbReference type="KEGG" id="palb:EJC50_27625"/>
<proteinExistence type="inferred from homology"/>
<dbReference type="InterPro" id="IPR000600">
    <property type="entry name" value="ROK"/>
</dbReference>
<dbReference type="InterPro" id="IPR043129">
    <property type="entry name" value="ATPase_NBD"/>
</dbReference>
<sequence>MRISCCWMPSCMYSRPSFAAKPSTGGMRMSELLPSASLKRAFVGVDIGGTNTVIGIFDRSRRLLGKRSVPTLLPHLPGKTDHPVVFFDMLQEEIERLALEVDCTDGIALCGMGVPGRVDPVRGRAEAASNMGWFGVPFAEQMSSRLGVPVHIDNDVRIYGLGEVLAGAGRGYRNVLCLTVGTGIAAATFVDGRIVRGGDYYAGEIGHDPVAGESALCACGERGCVESIVSARGISRLAAEAVDSIGDGTALSMLAHRPNALDVYQAASAGDRAAREIFRYVGEVLASKLLTAVCLLNPAAVIIGGGIAEAGELLLGPVRERINSRYVNSKKPIVVRAALGDSAGLIGAVAYAAQCEKEVNWGDDDASYNETAVSRSLFGSV</sequence>
<dbReference type="Proteomes" id="UP000272528">
    <property type="component" value="Chromosome"/>
</dbReference>
<evidence type="ECO:0000256" key="2">
    <source>
        <dbReference type="SAM" id="SignalP"/>
    </source>
</evidence>
<organism evidence="3 4">
    <name type="scientific">Paenibacillus albus</name>
    <dbReference type="NCBI Taxonomy" id="2495582"/>
    <lineage>
        <taxon>Bacteria</taxon>
        <taxon>Bacillati</taxon>
        <taxon>Bacillota</taxon>
        <taxon>Bacilli</taxon>
        <taxon>Bacillales</taxon>
        <taxon>Paenibacillaceae</taxon>
        <taxon>Paenibacillus</taxon>
    </lineage>
</organism>
<name>A0A3S9ABA8_9BACL</name>
<dbReference type="SUPFAM" id="SSF53067">
    <property type="entry name" value="Actin-like ATPase domain"/>
    <property type="match status" value="1"/>
</dbReference>
<evidence type="ECO:0000256" key="1">
    <source>
        <dbReference type="ARBA" id="ARBA00006479"/>
    </source>
</evidence>
<dbReference type="EMBL" id="CP034437">
    <property type="protein sequence ID" value="AZN43047.1"/>
    <property type="molecule type" value="Genomic_DNA"/>
</dbReference>
<evidence type="ECO:0000313" key="4">
    <source>
        <dbReference type="Proteomes" id="UP000272528"/>
    </source>
</evidence>
<dbReference type="PANTHER" id="PTHR18964">
    <property type="entry name" value="ROK (REPRESSOR, ORF, KINASE) FAMILY"/>
    <property type="match status" value="1"/>
</dbReference>
<evidence type="ECO:0000313" key="3">
    <source>
        <dbReference type="EMBL" id="AZN43047.1"/>
    </source>
</evidence>
<keyword evidence="4" id="KW-1185">Reference proteome</keyword>